<dbReference type="Proteomes" id="UP000269544">
    <property type="component" value="Chromosome"/>
</dbReference>
<dbReference type="KEGG" id="piv:NCTC13079_00898"/>
<keyword evidence="1" id="KW-0812">Transmembrane</keyword>
<dbReference type="EMBL" id="LR134523">
    <property type="protein sequence ID" value="VEJ35733.1"/>
    <property type="molecule type" value="Genomic_DNA"/>
</dbReference>
<organism evidence="2 3">
    <name type="scientific">Aedoeadaptatus ivorii</name>
    <dbReference type="NCBI Taxonomy" id="54006"/>
    <lineage>
        <taxon>Bacteria</taxon>
        <taxon>Bacillati</taxon>
        <taxon>Bacillota</taxon>
        <taxon>Tissierellia</taxon>
        <taxon>Tissierellales</taxon>
        <taxon>Peptoniphilaceae</taxon>
        <taxon>Aedoeadaptatus</taxon>
    </lineage>
</organism>
<sequence>MKSKGFSLIEVMAAVALMGLLVIFVASALGSGYRQGRRIESRKEILRRAENAAECALAYEESREPGIMVTITPYDPYGDMVEVYSEETGEKFFSVYRPKEGIYAP</sequence>
<keyword evidence="3" id="KW-1185">Reference proteome</keyword>
<feature type="transmembrane region" description="Helical" evidence="1">
    <location>
        <begin position="12"/>
        <end position="33"/>
    </location>
</feature>
<dbReference type="PROSITE" id="PS00409">
    <property type="entry name" value="PROKAR_NTER_METHYL"/>
    <property type="match status" value="1"/>
</dbReference>
<keyword evidence="1" id="KW-0472">Membrane</keyword>
<proteinExistence type="predicted"/>
<dbReference type="RefSeq" id="WP_164715222.1">
    <property type="nucleotide sequence ID" value="NZ_LR134523.1"/>
</dbReference>
<dbReference type="SUPFAM" id="SSF54523">
    <property type="entry name" value="Pili subunits"/>
    <property type="match status" value="1"/>
</dbReference>
<dbReference type="InterPro" id="IPR012902">
    <property type="entry name" value="N_methyl_site"/>
</dbReference>
<keyword evidence="1" id="KW-1133">Transmembrane helix</keyword>
<dbReference type="Pfam" id="PF07963">
    <property type="entry name" value="N_methyl"/>
    <property type="match status" value="1"/>
</dbReference>
<accession>A0A448V1M9</accession>
<dbReference type="InterPro" id="IPR045584">
    <property type="entry name" value="Pilin-like"/>
</dbReference>
<name>A0A448V1M9_9FIRM</name>
<evidence type="ECO:0000313" key="2">
    <source>
        <dbReference type="EMBL" id="VEJ35733.1"/>
    </source>
</evidence>
<dbReference type="NCBIfam" id="TIGR02532">
    <property type="entry name" value="IV_pilin_GFxxxE"/>
    <property type="match status" value="1"/>
</dbReference>
<reference evidence="2 3" key="1">
    <citation type="submission" date="2018-12" db="EMBL/GenBank/DDBJ databases">
        <authorList>
            <consortium name="Pathogen Informatics"/>
        </authorList>
    </citation>
    <scope>NUCLEOTIDE SEQUENCE [LARGE SCALE GENOMIC DNA]</scope>
    <source>
        <strain evidence="2 3">NCTC13079</strain>
    </source>
</reference>
<protein>
    <submittedName>
        <fullName evidence="2">Tfp pilus assembly protein PilE</fullName>
    </submittedName>
</protein>
<evidence type="ECO:0000256" key="1">
    <source>
        <dbReference type="SAM" id="Phobius"/>
    </source>
</evidence>
<gene>
    <name evidence="2" type="ORF">NCTC13079_00898</name>
</gene>
<dbReference type="AlphaFoldDB" id="A0A448V1M9"/>
<evidence type="ECO:0000313" key="3">
    <source>
        <dbReference type="Proteomes" id="UP000269544"/>
    </source>
</evidence>